<reference evidence="5" key="1">
    <citation type="journal article" date="2019" name="Int. J. Syst. Evol. Microbiol.">
        <title>The Global Catalogue of Microorganisms (GCM) 10K type strain sequencing project: providing services to taxonomists for standard genome sequencing and annotation.</title>
        <authorList>
            <consortium name="The Broad Institute Genomics Platform"/>
            <consortium name="The Broad Institute Genome Sequencing Center for Infectious Disease"/>
            <person name="Wu L."/>
            <person name="Ma J."/>
        </authorList>
    </citation>
    <scope>NUCLEOTIDE SEQUENCE [LARGE SCALE GENOMIC DNA]</scope>
    <source>
        <strain evidence="5">CGMCC 1.12942</strain>
    </source>
</reference>
<gene>
    <name evidence="4" type="ORF">ACFQNG_14105</name>
</gene>
<evidence type="ECO:0000313" key="5">
    <source>
        <dbReference type="Proteomes" id="UP001596500"/>
    </source>
</evidence>
<keyword evidence="5" id="KW-1185">Reference proteome</keyword>
<dbReference type="SUPFAM" id="SSF46894">
    <property type="entry name" value="C-terminal effector domain of the bipartite response regulators"/>
    <property type="match status" value="1"/>
</dbReference>
<accession>A0ABW2RMP6</accession>
<organism evidence="4 5">
    <name type="scientific">Laceyella putida</name>
    <dbReference type="NCBI Taxonomy" id="110101"/>
    <lineage>
        <taxon>Bacteria</taxon>
        <taxon>Bacillati</taxon>
        <taxon>Bacillota</taxon>
        <taxon>Bacilli</taxon>
        <taxon>Bacillales</taxon>
        <taxon>Thermoactinomycetaceae</taxon>
        <taxon>Laceyella</taxon>
    </lineage>
</organism>
<dbReference type="Proteomes" id="UP001596500">
    <property type="component" value="Unassembled WGS sequence"/>
</dbReference>
<dbReference type="RefSeq" id="WP_379865988.1">
    <property type="nucleotide sequence ID" value="NZ_JBHTBW010000046.1"/>
</dbReference>
<protein>
    <submittedName>
        <fullName evidence="4">DUF2087 domain-containing protein</fullName>
    </submittedName>
</protein>
<evidence type="ECO:0000259" key="3">
    <source>
        <dbReference type="Pfam" id="PF09860"/>
    </source>
</evidence>
<keyword evidence="2" id="KW-0804">Transcription</keyword>
<keyword evidence="1" id="KW-0805">Transcription regulation</keyword>
<dbReference type="InterPro" id="IPR016032">
    <property type="entry name" value="Sig_transdc_resp-reg_C-effctor"/>
</dbReference>
<dbReference type="InterPro" id="IPR036388">
    <property type="entry name" value="WH-like_DNA-bd_sf"/>
</dbReference>
<dbReference type="InterPro" id="IPR018656">
    <property type="entry name" value="DUF2087"/>
</dbReference>
<dbReference type="EMBL" id="JBHTBW010000046">
    <property type="protein sequence ID" value="MFC7442223.1"/>
    <property type="molecule type" value="Genomic_DNA"/>
</dbReference>
<sequence length="253" mass="29782">MKDLSDLFWDASVEELKRGYVYDQEADAYVCLVCGQTFEQGIIYSDNHTFYEAERFTKHHIHKEHGSMFAYLLGLDKKVTGLTDLQKKLLGYFFQGLTDKEIVQELGGGSTSTIRHHRFTLREKMKQAKVLLALMELTEAHSAKPTQWIHPPRHARMLDQRYDLTEAEKQEILDKYFPDGPDGPLADFPKKEKRKVAILKHLITKFAPNRKYSELEVNRILERIYPDYVTLRRYLIEYGFMDRTPDGRQYWVL</sequence>
<evidence type="ECO:0000313" key="4">
    <source>
        <dbReference type="EMBL" id="MFC7442223.1"/>
    </source>
</evidence>
<evidence type="ECO:0000256" key="1">
    <source>
        <dbReference type="ARBA" id="ARBA00023015"/>
    </source>
</evidence>
<evidence type="ECO:0000256" key="2">
    <source>
        <dbReference type="ARBA" id="ARBA00023163"/>
    </source>
</evidence>
<dbReference type="Gene3D" id="1.10.10.10">
    <property type="entry name" value="Winged helix-like DNA-binding domain superfamily/Winged helix DNA-binding domain"/>
    <property type="match status" value="1"/>
</dbReference>
<dbReference type="Pfam" id="PF09860">
    <property type="entry name" value="DUF2087"/>
    <property type="match status" value="1"/>
</dbReference>
<name>A0ABW2RMP6_9BACL</name>
<comment type="caution">
    <text evidence="4">The sequence shown here is derived from an EMBL/GenBank/DDBJ whole genome shotgun (WGS) entry which is preliminary data.</text>
</comment>
<feature type="domain" description="DUF2087" evidence="3">
    <location>
        <begin position="185"/>
        <end position="252"/>
    </location>
</feature>
<proteinExistence type="predicted"/>